<evidence type="ECO:0000313" key="2">
    <source>
        <dbReference type="Proteomes" id="UP000679779"/>
    </source>
</evidence>
<evidence type="ECO:0000313" key="1">
    <source>
        <dbReference type="EMBL" id="GIO33705.1"/>
    </source>
</evidence>
<organism evidence="1 2">
    <name type="scientific">Paenibacillus albilobatus</name>
    <dbReference type="NCBI Taxonomy" id="2716884"/>
    <lineage>
        <taxon>Bacteria</taxon>
        <taxon>Bacillati</taxon>
        <taxon>Bacillota</taxon>
        <taxon>Bacilli</taxon>
        <taxon>Bacillales</taxon>
        <taxon>Paenibacillaceae</taxon>
        <taxon>Paenibacillus</taxon>
    </lineage>
</organism>
<accession>A0A919XMV0</accession>
<comment type="caution">
    <text evidence="1">The sequence shown here is derived from an EMBL/GenBank/DDBJ whole genome shotgun (WGS) entry which is preliminary data.</text>
</comment>
<sequence length="69" mass="7942">MTPEEIKAKAEAVIQKLYKLQHDLSDRFNSTHSILDTLSTFAYTGLDDLITDIEEIRDDLEDLEEAENE</sequence>
<proteinExistence type="predicted"/>
<dbReference type="RefSeq" id="WP_212958579.1">
    <property type="nucleotide sequence ID" value="NZ_BORQ01000007.1"/>
</dbReference>
<dbReference type="Proteomes" id="UP000679779">
    <property type="component" value="Unassembled WGS sequence"/>
</dbReference>
<keyword evidence="2" id="KW-1185">Reference proteome</keyword>
<gene>
    <name evidence="1" type="ORF">J2TS6_48460</name>
</gene>
<dbReference type="EMBL" id="BORQ01000007">
    <property type="protein sequence ID" value="GIO33705.1"/>
    <property type="molecule type" value="Genomic_DNA"/>
</dbReference>
<dbReference type="AlphaFoldDB" id="A0A919XMV0"/>
<name>A0A919XMV0_9BACL</name>
<reference evidence="1" key="1">
    <citation type="submission" date="2021-03" db="EMBL/GenBank/DDBJ databases">
        <title>Antimicrobial resistance genes in bacteria isolated from Japanese honey, and their potential for conferring macrolide and lincosamide resistance in the American foulbrood pathogen Paenibacillus larvae.</title>
        <authorList>
            <person name="Okamoto M."/>
            <person name="Kumagai M."/>
            <person name="Kanamori H."/>
            <person name="Takamatsu D."/>
        </authorList>
    </citation>
    <scope>NUCLEOTIDE SEQUENCE</scope>
    <source>
        <strain evidence="1">J2TS6</strain>
    </source>
</reference>
<protein>
    <submittedName>
        <fullName evidence="1">Uncharacterized protein</fullName>
    </submittedName>
</protein>